<protein>
    <submittedName>
        <fullName evidence="1">Uncharacterized protein</fullName>
    </submittedName>
</protein>
<sequence length="76" mass="8602">MRVYVPLGFPNNSHLVGEMGCFVIYPAIWLDALSPDSHCSDNREDSRQSDLHRELCRVQIAQKAQVNFTEAALRLA</sequence>
<accession>A0A5B0R021</accession>
<evidence type="ECO:0000313" key="1">
    <source>
        <dbReference type="EMBL" id="KAA1118820.1"/>
    </source>
</evidence>
<reference evidence="1 2" key="1">
    <citation type="submission" date="2019-05" db="EMBL/GenBank/DDBJ databases">
        <title>Emergence of the Ug99 lineage of the wheat stem rust pathogen through somatic hybridization.</title>
        <authorList>
            <person name="Li F."/>
            <person name="Upadhyaya N.M."/>
            <person name="Sperschneider J."/>
            <person name="Matny O."/>
            <person name="Nguyen-Phuc H."/>
            <person name="Mago R."/>
            <person name="Raley C."/>
            <person name="Miller M.E."/>
            <person name="Silverstein K.A.T."/>
            <person name="Henningsen E."/>
            <person name="Hirsch C.D."/>
            <person name="Visser B."/>
            <person name="Pretorius Z.A."/>
            <person name="Steffenson B.J."/>
            <person name="Schwessinger B."/>
            <person name="Dodds P.N."/>
            <person name="Figueroa M."/>
        </authorList>
    </citation>
    <scope>NUCLEOTIDE SEQUENCE [LARGE SCALE GENOMIC DNA]</scope>
    <source>
        <strain evidence="1">21-0</strain>
    </source>
</reference>
<comment type="caution">
    <text evidence="1">The sequence shown here is derived from an EMBL/GenBank/DDBJ whole genome shotgun (WGS) entry which is preliminary data.</text>
</comment>
<organism evidence="1 2">
    <name type="scientific">Puccinia graminis f. sp. tritici</name>
    <dbReference type="NCBI Taxonomy" id="56615"/>
    <lineage>
        <taxon>Eukaryota</taxon>
        <taxon>Fungi</taxon>
        <taxon>Dikarya</taxon>
        <taxon>Basidiomycota</taxon>
        <taxon>Pucciniomycotina</taxon>
        <taxon>Pucciniomycetes</taxon>
        <taxon>Pucciniales</taxon>
        <taxon>Pucciniaceae</taxon>
        <taxon>Puccinia</taxon>
    </lineage>
</organism>
<proteinExistence type="predicted"/>
<dbReference type="AlphaFoldDB" id="A0A5B0R021"/>
<dbReference type="Proteomes" id="UP000324748">
    <property type="component" value="Unassembled WGS sequence"/>
</dbReference>
<keyword evidence="2" id="KW-1185">Reference proteome</keyword>
<name>A0A5B0R021_PUCGR</name>
<gene>
    <name evidence="1" type="ORF">PGT21_007057</name>
</gene>
<dbReference type="EMBL" id="VSWC01000001">
    <property type="protein sequence ID" value="KAA1118820.1"/>
    <property type="molecule type" value="Genomic_DNA"/>
</dbReference>
<evidence type="ECO:0000313" key="2">
    <source>
        <dbReference type="Proteomes" id="UP000324748"/>
    </source>
</evidence>